<evidence type="ECO:0000256" key="2">
    <source>
        <dbReference type="ARBA" id="ARBA00008143"/>
    </source>
</evidence>
<dbReference type="Pfam" id="PF07715">
    <property type="entry name" value="Plug"/>
    <property type="match status" value="1"/>
</dbReference>
<dbReference type="PANTHER" id="PTHR30069">
    <property type="entry name" value="TONB-DEPENDENT OUTER MEMBRANE RECEPTOR"/>
    <property type="match status" value="1"/>
</dbReference>
<dbReference type="GO" id="GO:0009279">
    <property type="term" value="C:cell outer membrane"/>
    <property type="evidence" value="ECO:0007669"/>
    <property type="project" value="UniProtKB-SubCell"/>
</dbReference>
<evidence type="ECO:0000259" key="16">
    <source>
        <dbReference type="Pfam" id="PF07715"/>
    </source>
</evidence>
<dbReference type="Gene3D" id="2.40.170.20">
    <property type="entry name" value="TonB-dependent receptor, beta-barrel domain"/>
    <property type="match status" value="1"/>
</dbReference>
<dbReference type="PANTHER" id="PTHR30069:SF29">
    <property type="entry name" value="HEMOGLOBIN AND HEMOGLOBIN-HAPTOGLOBIN-BINDING PROTEIN 1-RELATED"/>
    <property type="match status" value="1"/>
</dbReference>
<evidence type="ECO:0000256" key="5">
    <source>
        <dbReference type="ARBA" id="ARBA00022692"/>
    </source>
</evidence>
<dbReference type="GO" id="GO:0015344">
    <property type="term" value="F:siderophore uptake transmembrane transporter activity"/>
    <property type="evidence" value="ECO:0007669"/>
    <property type="project" value="TreeGrafter"/>
</dbReference>
<evidence type="ECO:0000256" key="13">
    <source>
        <dbReference type="RuleBase" id="RU003357"/>
    </source>
</evidence>
<evidence type="ECO:0000256" key="4">
    <source>
        <dbReference type="ARBA" id="ARBA00022452"/>
    </source>
</evidence>
<keyword evidence="10 11" id="KW-0998">Cell outer membrane</keyword>
<dbReference type="EMBL" id="BMEO01000002">
    <property type="protein sequence ID" value="GGF87992.1"/>
    <property type="molecule type" value="Genomic_DNA"/>
</dbReference>
<dbReference type="SUPFAM" id="SSF56935">
    <property type="entry name" value="Porins"/>
    <property type="match status" value="1"/>
</dbReference>
<evidence type="ECO:0000313" key="18">
    <source>
        <dbReference type="Proteomes" id="UP000605253"/>
    </source>
</evidence>
<dbReference type="InterPro" id="IPR010917">
    <property type="entry name" value="TonB_rcpt_CS"/>
</dbReference>
<feature type="short sequence motif" description="TonB C-terminal box" evidence="12">
    <location>
        <begin position="664"/>
        <end position="681"/>
    </location>
</feature>
<evidence type="ECO:0000256" key="6">
    <source>
        <dbReference type="ARBA" id="ARBA00022729"/>
    </source>
</evidence>
<dbReference type="Pfam" id="PF00593">
    <property type="entry name" value="TonB_dep_Rec_b-barrel"/>
    <property type="match status" value="1"/>
</dbReference>
<organism evidence="17 18">
    <name type="scientific">Marinicella pacifica</name>
    <dbReference type="NCBI Taxonomy" id="1171543"/>
    <lineage>
        <taxon>Bacteria</taxon>
        <taxon>Pseudomonadati</taxon>
        <taxon>Pseudomonadota</taxon>
        <taxon>Gammaproteobacteria</taxon>
        <taxon>Lysobacterales</taxon>
        <taxon>Marinicellaceae</taxon>
        <taxon>Marinicella</taxon>
    </lineage>
</organism>
<accession>A0A917FIY1</accession>
<keyword evidence="6" id="KW-0732">Signal</keyword>
<comment type="caution">
    <text evidence="17">The sequence shown here is derived from an EMBL/GenBank/DDBJ whole genome shotgun (WGS) entry which is preliminary data.</text>
</comment>
<sequence>MLFLASTEAQQVTVNEETDQDQTADQSTTLAPIQVTASRLATSTNDSERAVTVVSRADIQNKPNALLPDLLRNETGVYIQQTTPGQGIPIIRGLKGSQNLHLVDGMRVNTAFFRNSPNQYFALIDPFMIDQIDVVRGPGSVLYGGDALGGVVNVITHTPHFSDSAWQTGGQLAAIYNSADDQWLSHVNVDAGNDTVATTLGLSYQDTGARTTGSGETIPFTAYTARAANNKWVYQLNDQHRVLFDVQYLRQPATPRVDDLIAGFGQTQPDSQVFLFSPNERYFGHLNYQSSAATAWYDKADWHLAWQKIVDGRIKQGFGSDSVTTEQNASELWGFQVDFDKQVGAGQWVYGFEAYEDTIHSAKQKTQNNVTTDKEPRFPDQSVMQHLALYADYHHPIGDHQISAGGRYSDYRTDLNNPTISNDTLNLSDFTWQLGWLYALTDHDRLFANLSRGFRPPNIFDLGQVGDRPNNRFNVVNTNLKPESVHTLDVGYKHAGNGWQAEMVLFISDYNDVIASTLTGETTPAGQDIVQSQNIGEVRIWGLETQFNRYFDGGGHLYAHLTYIYGEQTEAQDKEPADRIPPTFGVLGYQWPVTDILYWRQQLRYADNQDRLSARDVRDARINPLGTGGFVVYDSHLTWQAGPQTTVRAGVENLFDKKYREHASGLDAAGRNYHLSVFYEF</sequence>
<dbReference type="PROSITE" id="PS52016">
    <property type="entry name" value="TONB_DEPENDENT_REC_3"/>
    <property type="match status" value="1"/>
</dbReference>
<feature type="domain" description="TonB-dependent receptor-like beta-barrel" evidence="15">
    <location>
        <begin position="236"/>
        <end position="654"/>
    </location>
</feature>
<dbReference type="Gene3D" id="2.170.130.10">
    <property type="entry name" value="TonB-dependent receptor, plug domain"/>
    <property type="match status" value="1"/>
</dbReference>
<dbReference type="InterPro" id="IPR012910">
    <property type="entry name" value="Plug_dom"/>
</dbReference>
<evidence type="ECO:0000256" key="12">
    <source>
        <dbReference type="PROSITE-ProRule" id="PRU10144"/>
    </source>
</evidence>
<evidence type="ECO:0008006" key="19">
    <source>
        <dbReference type="Google" id="ProtNLM"/>
    </source>
</evidence>
<keyword evidence="3 11" id="KW-0813">Transport</keyword>
<dbReference type="InterPro" id="IPR039426">
    <property type="entry name" value="TonB-dep_rcpt-like"/>
</dbReference>
<feature type="region of interest" description="Disordered" evidence="14">
    <location>
        <begin position="1"/>
        <end position="27"/>
    </location>
</feature>
<evidence type="ECO:0000256" key="10">
    <source>
        <dbReference type="ARBA" id="ARBA00023237"/>
    </source>
</evidence>
<feature type="domain" description="TonB-dependent receptor plug" evidence="16">
    <location>
        <begin position="45"/>
        <end position="151"/>
    </location>
</feature>
<gene>
    <name evidence="17" type="ORF">GCM10011365_06430</name>
</gene>
<evidence type="ECO:0000256" key="3">
    <source>
        <dbReference type="ARBA" id="ARBA00022448"/>
    </source>
</evidence>
<evidence type="ECO:0000256" key="9">
    <source>
        <dbReference type="ARBA" id="ARBA00023170"/>
    </source>
</evidence>
<reference evidence="17" key="2">
    <citation type="submission" date="2020-09" db="EMBL/GenBank/DDBJ databases">
        <authorList>
            <person name="Sun Q."/>
            <person name="Zhou Y."/>
        </authorList>
    </citation>
    <scope>NUCLEOTIDE SEQUENCE</scope>
    <source>
        <strain evidence="17">CGMCC 1.12181</strain>
    </source>
</reference>
<comment type="subcellular location">
    <subcellularLocation>
        <location evidence="1 11">Cell outer membrane</location>
        <topology evidence="1 11">Multi-pass membrane protein</topology>
    </subcellularLocation>
</comment>
<protein>
    <recommendedName>
        <fullName evidence="19">Hemoglobin/transferrin/lactoferrin receptor protein</fullName>
    </recommendedName>
</protein>
<keyword evidence="9" id="KW-0675">Receptor</keyword>
<evidence type="ECO:0000313" key="17">
    <source>
        <dbReference type="EMBL" id="GGF87992.1"/>
    </source>
</evidence>
<dbReference type="PROSITE" id="PS01156">
    <property type="entry name" value="TONB_DEPENDENT_REC_2"/>
    <property type="match status" value="1"/>
</dbReference>
<keyword evidence="7 13" id="KW-0798">TonB box</keyword>
<comment type="similarity">
    <text evidence="2">Belongs to the TonB-dependent receptor family. Hemoglobin/haptoglobin binding protein subfamily.</text>
</comment>
<proteinExistence type="inferred from homology"/>
<evidence type="ECO:0000256" key="11">
    <source>
        <dbReference type="PROSITE-ProRule" id="PRU01360"/>
    </source>
</evidence>
<keyword evidence="18" id="KW-1185">Reference proteome</keyword>
<keyword evidence="5 11" id="KW-0812">Transmembrane</keyword>
<dbReference type="InterPro" id="IPR037066">
    <property type="entry name" value="Plug_dom_sf"/>
</dbReference>
<dbReference type="CDD" id="cd01347">
    <property type="entry name" value="ligand_gated_channel"/>
    <property type="match status" value="1"/>
</dbReference>
<dbReference type="Proteomes" id="UP000605253">
    <property type="component" value="Unassembled WGS sequence"/>
</dbReference>
<keyword evidence="4 11" id="KW-1134">Transmembrane beta strand</keyword>
<evidence type="ECO:0000256" key="1">
    <source>
        <dbReference type="ARBA" id="ARBA00004571"/>
    </source>
</evidence>
<reference evidence="17" key="1">
    <citation type="journal article" date="2014" name="Int. J. Syst. Evol. Microbiol.">
        <title>Complete genome sequence of Corynebacterium casei LMG S-19264T (=DSM 44701T), isolated from a smear-ripened cheese.</title>
        <authorList>
            <consortium name="US DOE Joint Genome Institute (JGI-PGF)"/>
            <person name="Walter F."/>
            <person name="Albersmeier A."/>
            <person name="Kalinowski J."/>
            <person name="Ruckert C."/>
        </authorList>
    </citation>
    <scope>NUCLEOTIDE SEQUENCE</scope>
    <source>
        <strain evidence="17">CGMCC 1.12181</strain>
    </source>
</reference>
<dbReference type="InterPro" id="IPR000531">
    <property type="entry name" value="Beta-barrel_TonB"/>
</dbReference>
<keyword evidence="8 11" id="KW-0472">Membrane</keyword>
<dbReference type="InterPro" id="IPR036942">
    <property type="entry name" value="Beta-barrel_TonB_sf"/>
</dbReference>
<name>A0A917FIY1_9GAMM</name>
<evidence type="ECO:0000256" key="8">
    <source>
        <dbReference type="ARBA" id="ARBA00023136"/>
    </source>
</evidence>
<dbReference type="AlphaFoldDB" id="A0A917FIY1"/>
<evidence type="ECO:0000256" key="7">
    <source>
        <dbReference type="ARBA" id="ARBA00023077"/>
    </source>
</evidence>
<evidence type="ECO:0000256" key="14">
    <source>
        <dbReference type="SAM" id="MobiDB-lite"/>
    </source>
</evidence>
<dbReference type="GO" id="GO:0044718">
    <property type="term" value="P:siderophore transmembrane transport"/>
    <property type="evidence" value="ECO:0007669"/>
    <property type="project" value="TreeGrafter"/>
</dbReference>
<evidence type="ECO:0000259" key="15">
    <source>
        <dbReference type="Pfam" id="PF00593"/>
    </source>
</evidence>